<comment type="caution">
    <text evidence="1">The sequence shown here is derived from an EMBL/GenBank/DDBJ whole genome shotgun (WGS) entry which is preliminary data.</text>
</comment>
<proteinExistence type="predicted"/>
<name>A0A917FGK7_9HYPH</name>
<dbReference type="Proteomes" id="UP000606044">
    <property type="component" value="Unassembled WGS sequence"/>
</dbReference>
<keyword evidence="2" id="KW-1185">Reference proteome</keyword>
<protein>
    <submittedName>
        <fullName evidence="1">Uncharacterized protein</fullName>
    </submittedName>
</protein>
<dbReference type="EMBL" id="BMCT01000005">
    <property type="protein sequence ID" value="GGF73993.1"/>
    <property type="molecule type" value="Genomic_DNA"/>
</dbReference>
<reference evidence="1" key="1">
    <citation type="journal article" date="2014" name="Int. J. Syst. Evol. Microbiol.">
        <title>Complete genome sequence of Corynebacterium casei LMG S-19264T (=DSM 44701T), isolated from a smear-ripened cheese.</title>
        <authorList>
            <consortium name="US DOE Joint Genome Institute (JGI-PGF)"/>
            <person name="Walter F."/>
            <person name="Albersmeier A."/>
            <person name="Kalinowski J."/>
            <person name="Ruckert C."/>
        </authorList>
    </citation>
    <scope>NUCLEOTIDE SEQUENCE</scope>
    <source>
        <strain evidence="1">CCM 7897</strain>
    </source>
</reference>
<evidence type="ECO:0000313" key="1">
    <source>
        <dbReference type="EMBL" id="GGF73993.1"/>
    </source>
</evidence>
<evidence type="ECO:0000313" key="2">
    <source>
        <dbReference type="Proteomes" id="UP000606044"/>
    </source>
</evidence>
<dbReference type="RefSeq" id="WP_188581309.1">
    <property type="nucleotide sequence ID" value="NZ_BMCT01000005.1"/>
</dbReference>
<gene>
    <name evidence="1" type="ORF">GCM10007301_37250</name>
</gene>
<sequence length="69" mass="7594">MLCAECPRCHRRSILGKPSADITDQTAPEPPAGAKLRCDFCGSKNVKLIRFDSPMEALRFANTRGTTQN</sequence>
<dbReference type="AlphaFoldDB" id="A0A917FGK7"/>
<accession>A0A917FGK7</accession>
<reference evidence="1" key="2">
    <citation type="submission" date="2020-09" db="EMBL/GenBank/DDBJ databases">
        <authorList>
            <person name="Sun Q."/>
            <person name="Sedlacek I."/>
        </authorList>
    </citation>
    <scope>NUCLEOTIDE SEQUENCE</scope>
    <source>
        <strain evidence="1">CCM 7897</strain>
    </source>
</reference>
<organism evidence="1 2">
    <name type="scientific">Azorhizobium oxalatiphilum</name>
    <dbReference type="NCBI Taxonomy" id="980631"/>
    <lineage>
        <taxon>Bacteria</taxon>
        <taxon>Pseudomonadati</taxon>
        <taxon>Pseudomonadota</taxon>
        <taxon>Alphaproteobacteria</taxon>
        <taxon>Hyphomicrobiales</taxon>
        <taxon>Xanthobacteraceae</taxon>
        <taxon>Azorhizobium</taxon>
    </lineage>
</organism>